<evidence type="ECO:0000313" key="6">
    <source>
        <dbReference type="EMBL" id="CAF3631055.1"/>
    </source>
</evidence>
<dbReference type="Proteomes" id="UP000663891">
    <property type="component" value="Unassembled WGS sequence"/>
</dbReference>
<evidence type="ECO:0000256" key="1">
    <source>
        <dbReference type="SAM" id="MobiDB-lite"/>
    </source>
</evidence>
<organism evidence="4 7">
    <name type="scientific">Adineta steineri</name>
    <dbReference type="NCBI Taxonomy" id="433720"/>
    <lineage>
        <taxon>Eukaryota</taxon>
        <taxon>Metazoa</taxon>
        <taxon>Spiralia</taxon>
        <taxon>Gnathifera</taxon>
        <taxon>Rotifera</taxon>
        <taxon>Eurotatoria</taxon>
        <taxon>Bdelloidea</taxon>
        <taxon>Adinetida</taxon>
        <taxon>Adinetidae</taxon>
        <taxon>Adineta</taxon>
    </lineage>
</organism>
<dbReference type="Proteomes" id="UP000663881">
    <property type="component" value="Unassembled WGS sequence"/>
</dbReference>
<feature type="compositionally biased region" description="Basic and acidic residues" evidence="1">
    <location>
        <begin position="78"/>
        <end position="91"/>
    </location>
</feature>
<keyword evidence="2" id="KW-0472">Membrane</keyword>
<gene>
    <name evidence="3" type="ORF">JYZ213_LOCUS12828</name>
    <name evidence="6" type="ORF">OKA104_LOCUS8133</name>
    <name evidence="5" type="ORF">OXD698_LOCUS4945</name>
    <name evidence="4" type="ORF">VCS650_LOCUS12511</name>
</gene>
<keyword evidence="2" id="KW-0812">Transmembrane</keyword>
<dbReference type="EMBL" id="CAJNON010000097">
    <property type="protein sequence ID" value="CAF0959327.1"/>
    <property type="molecule type" value="Genomic_DNA"/>
</dbReference>
<reference evidence="4" key="1">
    <citation type="submission" date="2021-02" db="EMBL/GenBank/DDBJ databases">
        <authorList>
            <person name="Nowell W R."/>
        </authorList>
    </citation>
    <scope>NUCLEOTIDE SEQUENCE</scope>
</reference>
<dbReference type="Proteomes" id="UP000663845">
    <property type="component" value="Unassembled WGS sequence"/>
</dbReference>
<evidence type="ECO:0000313" key="7">
    <source>
        <dbReference type="Proteomes" id="UP000663891"/>
    </source>
</evidence>
<keyword evidence="2" id="KW-1133">Transmembrane helix</keyword>
<feature type="transmembrane region" description="Helical" evidence="2">
    <location>
        <begin position="41"/>
        <end position="60"/>
    </location>
</feature>
<sequence>MSGLLTQVIRRQALTMIPRRMESAVYLAGPPVNKVTSKEKLIALGLFLTVPMLYPIYIMSNLQSYNGSNRSFAKKKTAKSDKKQSGKKAEH</sequence>
<comment type="caution">
    <text evidence="4">The sequence shown here is derived from an EMBL/GenBank/DDBJ whole genome shotgun (WGS) entry which is preliminary data.</text>
</comment>
<dbReference type="Proteomes" id="UP000663844">
    <property type="component" value="Unassembled WGS sequence"/>
</dbReference>
<dbReference type="EMBL" id="CAJNOG010000101">
    <property type="protein sequence ID" value="CAF0942754.1"/>
    <property type="molecule type" value="Genomic_DNA"/>
</dbReference>
<name>A0A814DRQ7_9BILA</name>
<dbReference type="GO" id="GO:0006119">
    <property type="term" value="P:oxidative phosphorylation"/>
    <property type="evidence" value="ECO:0007669"/>
    <property type="project" value="UniProtKB-UniPathway"/>
</dbReference>
<evidence type="ECO:0000313" key="4">
    <source>
        <dbReference type="EMBL" id="CAF0959327.1"/>
    </source>
</evidence>
<evidence type="ECO:0000256" key="2">
    <source>
        <dbReference type="SAM" id="Phobius"/>
    </source>
</evidence>
<protein>
    <submittedName>
        <fullName evidence="4">Uncharacterized protein</fullName>
    </submittedName>
</protein>
<accession>A0A814DRQ7</accession>
<proteinExistence type="predicted"/>
<dbReference type="OrthoDB" id="6093252at2759"/>
<dbReference type="AlphaFoldDB" id="A0A814DRQ7"/>
<dbReference type="EMBL" id="CAJOAY010000324">
    <property type="protein sequence ID" value="CAF3631055.1"/>
    <property type="molecule type" value="Genomic_DNA"/>
</dbReference>
<dbReference type="UniPathway" id="UPA00705"/>
<evidence type="ECO:0000313" key="5">
    <source>
        <dbReference type="EMBL" id="CAF3571745.1"/>
    </source>
</evidence>
<dbReference type="EMBL" id="CAJOAZ010000194">
    <property type="protein sequence ID" value="CAF3571745.1"/>
    <property type="molecule type" value="Genomic_DNA"/>
</dbReference>
<evidence type="ECO:0000313" key="3">
    <source>
        <dbReference type="EMBL" id="CAF0942754.1"/>
    </source>
</evidence>
<feature type="region of interest" description="Disordered" evidence="1">
    <location>
        <begin position="70"/>
        <end position="91"/>
    </location>
</feature>